<dbReference type="EMBL" id="CAJVQC010069198">
    <property type="protein sequence ID" value="CAG8808733.1"/>
    <property type="molecule type" value="Genomic_DNA"/>
</dbReference>
<organism evidence="1 2">
    <name type="scientific">Racocetra persica</name>
    <dbReference type="NCBI Taxonomy" id="160502"/>
    <lineage>
        <taxon>Eukaryota</taxon>
        <taxon>Fungi</taxon>
        <taxon>Fungi incertae sedis</taxon>
        <taxon>Mucoromycota</taxon>
        <taxon>Glomeromycotina</taxon>
        <taxon>Glomeromycetes</taxon>
        <taxon>Diversisporales</taxon>
        <taxon>Gigasporaceae</taxon>
        <taxon>Racocetra</taxon>
    </lineage>
</organism>
<name>A0ACA9RTC1_9GLOM</name>
<accession>A0ACA9RTC1</accession>
<sequence>QTLELHPLLTTPLNADFDGDQIGLYVPLTPEARQEIEKYALSSQQIVDPKNGLVITTISKDMILGIYHLTCEKKAPKLFFYED</sequence>
<keyword evidence="2" id="KW-1185">Reference proteome</keyword>
<evidence type="ECO:0000313" key="1">
    <source>
        <dbReference type="EMBL" id="CAG8808733.1"/>
    </source>
</evidence>
<comment type="caution">
    <text evidence="1">The sequence shown here is derived from an EMBL/GenBank/DDBJ whole genome shotgun (WGS) entry which is preliminary data.</text>
</comment>
<evidence type="ECO:0000313" key="2">
    <source>
        <dbReference type="Proteomes" id="UP000789920"/>
    </source>
</evidence>
<gene>
    <name evidence="1" type="ORF">RPERSI_LOCUS22699</name>
</gene>
<dbReference type="Proteomes" id="UP000789920">
    <property type="component" value="Unassembled WGS sequence"/>
</dbReference>
<protein>
    <submittedName>
        <fullName evidence="1">15145_t:CDS:1</fullName>
    </submittedName>
</protein>
<proteinExistence type="predicted"/>
<reference evidence="1" key="1">
    <citation type="submission" date="2021-06" db="EMBL/GenBank/DDBJ databases">
        <authorList>
            <person name="Kallberg Y."/>
            <person name="Tangrot J."/>
            <person name="Rosling A."/>
        </authorList>
    </citation>
    <scope>NUCLEOTIDE SEQUENCE</scope>
    <source>
        <strain evidence="1">MA461A</strain>
    </source>
</reference>
<feature type="non-terminal residue" evidence="1">
    <location>
        <position position="1"/>
    </location>
</feature>